<accession>A0AAN9VPB5</accession>
<feature type="chain" id="PRO_5042884854" description="EGF-like domain-containing protein" evidence="3">
    <location>
        <begin position="32"/>
        <end position="306"/>
    </location>
</feature>
<feature type="compositionally biased region" description="Basic and acidic residues" evidence="2">
    <location>
        <begin position="124"/>
        <end position="138"/>
    </location>
</feature>
<dbReference type="Proteomes" id="UP001378592">
    <property type="component" value="Unassembled WGS sequence"/>
</dbReference>
<feature type="region of interest" description="Disordered" evidence="2">
    <location>
        <begin position="30"/>
        <end position="138"/>
    </location>
</feature>
<evidence type="ECO:0000256" key="2">
    <source>
        <dbReference type="SAM" id="MobiDB-lite"/>
    </source>
</evidence>
<sequence>MSRARSGWPAKTERWLLALLVVHAAVQCAGAGPADPGREDANKKAQSPSHNSKNSLPINAVAEQSNGQTNESQSNKNHSELESPKQSESHKSQPEGNDVPGATQGGSKTENKASGGPKAGAKSPDNKKDKKADNEPKDELKKVCNETSDCAPYNGTACVADSDGQRRCLCGNRKLPRNSTFCKDIRRYAKFPCSKDSQCIANAACKLVPTYTNPHVAHTPDSTALICWCVDGFNFTKDHSQCLDPLSLYKEEEREKFNTFQTELKTLQEKQKKSEMRLQKLENSGHYLLPSLTITILTAASMLVVH</sequence>
<comment type="caution">
    <text evidence="4">The sequence shown here is derived from an EMBL/GenBank/DDBJ whole genome shotgun (WGS) entry which is preliminary data.</text>
</comment>
<name>A0AAN9VPB5_9ORTH</name>
<evidence type="ECO:0000256" key="3">
    <source>
        <dbReference type="SAM" id="SignalP"/>
    </source>
</evidence>
<reference evidence="4 5" key="1">
    <citation type="submission" date="2024-03" db="EMBL/GenBank/DDBJ databases">
        <title>The genome assembly and annotation of the cricket Gryllus longicercus Weissman &amp; Gray.</title>
        <authorList>
            <person name="Szrajer S."/>
            <person name="Gray D."/>
            <person name="Ylla G."/>
        </authorList>
    </citation>
    <scope>NUCLEOTIDE SEQUENCE [LARGE SCALE GENOMIC DNA]</scope>
    <source>
        <strain evidence="4">DAG 2021-001</strain>
        <tissue evidence="4">Whole body minus gut</tissue>
    </source>
</reference>
<proteinExistence type="predicted"/>
<evidence type="ECO:0000313" key="4">
    <source>
        <dbReference type="EMBL" id="KAK7866396.1"/>
    </source>
</evidence>
<dbReference type="AlphaFoldDB" id="A0AAN9VPB5"/>
<dbReference type="EMBL" id="JAZDUA010000148">
    <property type="protein sequence ID" value="KAK7866396.1"/>
    <property type="molecule type" value="Genomic_DNA"/>
</dbReference>
<organism evidence="4 5">
    <name type="scientific">Gryllus longicercus</name>
    <dbReference type="NCBI Taxonomy" id="2509291"/>
    <lineage>
        <taxon>Eukaryota</taxon>
        <taxon>Metazoa</taxon>
        <taxon>Ecdysozoa</taxon>
        <taxon>Arthropoda</taxon>
        <taxon>Hexapoda</taxon>
        <taxon>Insecta</taxon>
        <taxon>Pterygota</taxon>
        <taxon>Neoptera</taxon>
        <taxon>Polyneoptera</taxon>
        <taxon>Orthoptera</taxon>
        <taxon>Ensifera</taxon>
        <taxon>Gryllidea</taxon>
        <taxon>Grylloidea</taxon>
        <taxon>Gryllidae</taxon>
        <taxon>Gryllinae</taxon>
        <taxon>Gryllus</taxon>
    </lineage>
</organism>
<keyword evidence="1" id="KW-0175">Coiled coil</keyword>
<feature type="compositionally biased region" description="Basic and acidic residues" evidence="2">
    <location>
        <begin position="77"/>
        <end position="93"/>
    </location>
</feature>
<keyword evidence="3" id="KW-0732">Signal</keyword>
<evidence type="ECO:0008006" key="6">
    <source>
        <dbReference type="Google" id="ProtNLM"/>
    </source>
</evidence>
<protein>
    <recommendedName>
        <fullName evidence="6">EGF-like domain-containing protein</fullName>
    </recommendedName>
</protein>
<gene>
    <name evidence="4" type="ORF">R5R35_009820</name>
</gene>
<evidence type="ECO:0000313" key="5">
    <source>
        <dbReference type="Proteomes" id="UP001378592"/>
    </source>
</evidence>
<feature type="signal peptide" evidence="3">
    <location>
        <begin position="1"/>
        <end position="31"/>
    </location>
</feature>
<keyword evidence="5" id="KW-1185">Reference proteome</keyword>
<feature type="coiled-coil region" evidence="1">
    <location>
        <begin position="250"/>
        <end position="284"/>
    </location>
</feature>
<feature type="compositionally biased region" description="Polar residues" evidence="2">
    <location>
        <begin position="44"/>
        <end position="76"/>
    </location>
</feature>
<evidence type="ECO:0000256" key="1">
    <source>
        <dbReference type="SAM" id="Coils"/>
    </source>
</evidence>